<evidence type="ECO:0000256" key="4">
    <source>
        <dbReference type="ARBA" id="ARBA00004752"/>
    </source>
</evidence>
<keyword evidence="10 20" id="KW-0285">Flavoprotein</keyword>
<keyword evidence="11 20" id="KW-0274">FAD</keyword>
<evidence type="ECO:0000313" key="23">
    <source>
        <dbReference type="Proteomes" id="UP000478837"/>
    </source>
</evidence>
<comment type="similarity">
    <text evidence="5 20">Belongs to the MurB family.</text>
</comment>
<dbReference type="NCBIfam" id="TIGR00179">
    <property type="entry name" value="murB"/>
    <property type="match status" value="1"/>
</dbReference>
<evidence type="ECO:0000256" key="2">
    <source>
        <dbReference type="ARBA" id="ARBA00003921"/>
    </source>
</evidence>
<comment type="function">
    <text evidence="2 20">Cell wall formation.</text>
</comment>
<feature type="domain" description="FAD-binding PCMH-type" evidence="21">
    <location>
        <begin position="12"/>
        <end position="178"/>
    </location>
</feature>
<protein>
    <recommendedName>
        <fullName evidence="7 20">UDP-N-acetylenolpyruvoylglucosamine reductase</fullName>
        <ecNumber evidence="6 20">1.3.1.98</ecNumber>
    </recommendedName>
    <alternativeName>
        <fullName evidence="18 20">UDP-N-acetylmuramate dehydrogenase</fullName>
    </alternativeName>
</protein>
<dbReference type="InterPro" id="IPR011601">
    <property type="entry name" value="MurB_C"/>
</dbReference>
<proteinExistence type="inferred from homology"/>
<keyword evidence="15 20" id="KW-0560">Oxidoreductase</keyword>
<evidence type="ECO:0000256" key="11">
    <source>
        <dbReference type="ARBA" id="ARBA00022827"/>
    </source>
</evidence>
<dbReference type="SUPFAM" id="SSF56176">
    <property type="entry name" value="FAD-binding/transporter-associated domain-like"/>
    <property type="match status" value="1"/>
</dbReference>
<dbReference type="InterPro" id="IPR003170">
    <property type="entry name" value="MurB"/>
</dbReference>
<comment type="caution">
    <text evidence="22">The sequence shown here is derived from an EMBL/GenBank/DDBJ whole genome shotgun (WGS) entry which is preliminary data.</text>
</comment>
<dbReference type="PANTHER" id="PTHR21071:SF4">
    <property type="entry name" value="UDP-N-ACETYLENOLPYRUVOYLGLUCOSAMINE REDUCTASE"/>
    <property type="match status" value="1"/>
</dbReference>
<dbReference type="NCBIfam" id="NF000755">
    <property type="entry name" value="PRK00046.1"/>
    <property type="match status" value="1"/>
</dbReference>
<keyword evidence="9 20" id="KW-0132">Cell division</keyword>
<evidence type="ECO:0000256" key="7">
    <source>
        <dbReference type="ARBA" id="ARBA00015188"/>
    </source>
</evidence>
<evidence type="ECO:0000313" key="22">
    <source>
        <dbReference type="EMBL" id="NDW22807.1"/>
    </source>
</evidence>
<evidence type="ECO:0000256" key="12">
    <source>
        <dbReference type="ARBA" id="ARBA00022857"/>
    </source>
</evidence>
<comment type="cofactor">
    <cofactor evidence="1 20">
        <name>FAD</name>
        <dbReference type="ChEBI" id="CHEBI:57692"/>
    </cofactor>
</comment>
<dbReference type="Pfam" id="PF02873">
    <property type="entry name" value="MurB_C"/>
    <property type="match status" value="1"/>
</dbReference>
<evidence type="ECO:0000256" key="16">
    <source>
        <dbReference type="ARBA" id="ARBA00023306"/>
    </source>
</evidence>
<dbReference type="InterPro" id="IPR016167">
    <property type="entry name" value="FAD-bd_PCMH_sub1"/>
</dbReference>
<evidence type="ECO:0000256" key="20">
    <source>
        <dbReference type="HAMAP-Rule" id="MF_00037"/>
    </source>
</evidence>
<dbReference type="GO" id="GO:0008360">
    <property type="term" value="P:regulation of cell shape"/>
    <property type="evidence" value="ECO:0007669"/>
    <property type="project" value="UniProtKB-KW"/>
</dbReference>
<dbReference type="InterPro" id="IPR036318">
    <property type="entry name" value="FAD-bd_PCMH-like_sf"/>
</dbReference>
<keyword evidence="14 20" id="KW-0573">Peptidoglycan synthesis</keyword>
<keyword evidence="12 20" id="KW-0521">NADP</keyword>
<dbReference type="InterPro" id="IPR016166">
    <property type="entry name" value="FAD-bd_PCMH"/>
</dbReference>
<evidence type="ECO:0000256" key="1">
    <source>
        <dbReference type="ARBA" id="ARBA00001974"/>
    </source>
</evidence>
<comment type="subcellular location">
    <subcellularLocation>
        <location evidence="3 20">Cytoplasm</location>
    </subcellularLocation>
</comment>
<dbReference type="GO" id="GO:0071555">
    <property type="term" value="P:cell wall organization"/>
    <property type="evidence" value="ECO:0007669"/>
    <property type="project" value="UniProtKB-KW"/>
</dbReference>
<evidence type="ECO:0000256" key="17">
    <source>
        <dbReference type="ARBA" id="ARBA00023316"/>
    </source>
</evidence>
<evidence type="ECO:0000256" key="13">
    <source>
        <dbReference type="ARBA" id="ARBA00022960"/>
    </source>
</evidence>
<dbReference type="GO" id="GO:0005829">
    <property type="term" value="C:cytosol"/>
    <property type="evidence" value="ECO:0007669"/>
    <property type="project" value="TreeGrafter"/>
</dbReference>
<evidence type="ECO:0000259" key="21">
    <source>
        <dbReference type="PROSITE" id="PS51387"/>
    </source>
</evidence>
<dbReference type="GO" id="GO:0009252">
    <property type="term" value="P:peptidoglycan biosynthetic process"/>
    <property type="evidence" value="ECO:0007669"/>
    <property type="project" value="UniProtKB-UniRule"/>
</dbReference>
<dbReference type="InterPro" id="IPR016169">
    <property type="entry name" value="FAD-bd_PCMH_sub2"/>
</dbReference>
<evidence type="ECO:0000256" key="3">
    <source>
        <dbReference type="ARBA" id="ARBA00004496"/>
    </source>
</evidence>
<dbReference type="InterPro" id="IPR036635">
    <property type="entry name" value="MurB_C_sf"/>
</dbReference>
<dbReference type="Gene3D" id="3.90.78.10">
    <property type="entry name" value="UDP-N-acetylenolpyruvoylglucosamine reductase, C-terminal domain"/>
    <property type="match status" value="1"/>
</dbReference>
<sequence>MPSLKPYSTFGLSTSCNTVVSFSSANEFIDAYRKFPVSYIVGGGSNSIFLDDFDGALLVNNIKGISHFDTDSHHYISAGAGENWQALVELCMQNGWYGFENLALIPGSVGAAPIQNIGAYGVEINRFIESVIVTMIDTAEQVRLTPSDCQFGYRDSIFKHQLAGKALITQVNFALPKDYQLVTSYGELAVLISPTALDIYNKVIEVRKNKLPDPEVLGNAGSFFKNPVVSSTQFAKLKSTYTDIPGYTVSENETKVPAAWLIDCIGFKGKSYNDVRCHPTQPLVLTNLGNASGDDVRYMATEIINNVRKTFDIDLEPEVRLIGKRGLEAL</sequence>
<dbReference type="PROSITE" id="PS51387">
    <property type="entry name" value="FAD_PCMH"/>
    <property type="match status" value="1"/>
</dbReference>
<evidence type="ECO:0000256" key="10">
    <source>
        <dbReference type="ARBA" id="ARBA00022630"/>
    </source>
</evidence>
<dbReference type="UniPathway" id="UPA00219"/>
<reference evidence="22 23" key="1">
    <citation type="submission" date="2020-01" db="EMBL/GenBank/DDBJ databases">
        <title>Genomes of bacteria type strains.</title>
        <authorList>
            <person name="Chen J."/>
            <person name="Zhu S."/>
            <person name="Yang J."/>
        </authorList>
    </citation>
    <scope>NUCLEOTIDE SEQUENCE [LARGE SCALE GENOMIC DNA]</scope>
    <source>
        <strain evidence="22 23">LMG 22958</strain>
    </source>
</reference>
<evidence type="ECO:0000256" key="19">
    <source>
        <dbReference type="ARBA" id="ARBA00048914"/>
    </source>
</evidence>
<dbReference type="Pfam" id="PF01565">
    <property type="entry name" value="FAD_binding_4"/>
    <property type="match status" value="1"/>
</dbReference>
<feature type="active site" evidence="20">
    <location>
        <position position="154"/>
    </location>
</feature>
<accession>A0A6L9MXG8</accession>
<comment type="catalytic activity">
    <reaction evidence="19 20">
        <text>UDP-N-acetyl-alpha-D-muramate + NADP(+) = UDP-N-acetyl-3-O-(1-carboxyvinyl)-alpha-D-glucosamine + NADPH + H(+)</text>
        <dbReference type="Rhea" id="RHEA:12248"/>
        <dbReference type="ChEBI" id="CHEBI:15378"/>
        <dbReference type="ChEBI" id="CHEBI:57783"/>
        <dbReference type="ChEBI" id="CHEBI:58349"/>
        <dbReference type="ChEBI" id="CHEBI:68483"/>
        <dbReference type="ChEBI" id="CHEBI:70757"/>
        <dbReference type="EC" id="1.3.1.98"/>
    </reaction>
</comment>
<evidence type="ECO:0000256" key="18">
    <source>
        <dbReference type="ARBA" id="ARBA00031026"/>
    </source>
</evidence>
<dbReference type="GO" id="GO:0008762">
    <property type="term" value="F:UDP-N-acetylmuramate dehydrogenase activity"/>
    <property type="evidence" value="ECO:0007669"/>
    <property type="project" value="UniProtKB-UniRule"/>
</dbReference>
<comment type="pathway">
    <text evidence="4 20">Cell wall biogenesis; peptidoglycan biosynthesis.</text>
</comment>
<gene>
    <name evidence="20 22" type="primary">murB</name>
    <name evidence="22" type="ORF">GTW09_14880</name>
</gene>
<dbReference type="SUPFAM" id="SSF56194">
    <property type="entry name" value="Uridine diphospho-N-Acetylenolpyruvylglucosamine reductase, MurB, C-terminal domain"/>
    <property type="match status" value="1"/>
</dbReference>
<feature type="active site" evidence="20">
    <location>
        <position position="318"/>
    </location>
</feature>
<keyword evidence="17 20" id="KW-0961">Cell wall biogenesis/degradation</keyword>
<dbReference type="PROSITE" id="PS51257">
    <property type="entry name" value="PROKAR_LIPOPROTEIN"/>
    <property type="match status" value="1"/>
</dbReference>
<dbReference type="GO" id="GO:0071949">
    <property type="term" value="F:FAD binding"/>
    <property type="evidence" value="ECO:0007669"/>
    <property type="project" value="InterPro"/>
</dbReference>
<keyword evidence="13 20" id="KW-0133">Cell shape</keyword>
<dbReference type="AlphaFoldDB" id="A0A6L9MXG8"/>
<dbReference type="RefSeq" id="WP_163112524.1">
    <property type="nucleotide sequence ID" value="NZ_JAAAWP010000010.1"/>
</dbReference>
<organism evidence="22 23">
    <name type="scientific">Alteromonas hispanica</name>
    <dbReference type="NCBI Taxonomy" id="315421"/>
    <lineage>
        <taxon>Bacteria</taxon>
        <taxon>Pseudomonadati</taxon>
        <taxon>Pseudomonadota</taxon>
        <taxon>Gammaproteobacteria</taxon>
        <taxon>Alteromonadales</taxon>
        <taxon>Alteromonadaceae</taxon>
        <taxon>Alteromonas/Salinimonas group</taxon>
        <taxon>Alteromonas</taxon>
    </lineage>
</organism>
<evidence type="ECO:0000256" key="5">
    <source>
        <dbReference type="ARBA" id="ARBA00010485"/>
    </source>
</evidence>
<dbReference type="HAMAP" id="MF_00037">
    <property type="entry name" value="MurB"/>
    <property type="match status" value="1"/>
</dbReference>
<dbReference type="EMBL" id="JAAAWP010000010">
    <property type="protein sequence ID" value="NDW22807.1"/>
    <property type="molecule type" value="Genomic_DNA"/>
</dbReference>
<evidence type="ECO:0000256" key="9">
    <source>
        <dbReference type="ARBA" id="ARBA00022618"/>
    </source>
</evidence>
<dbReference type="Gene3D" id="3.30.43.10">
    <property type="entry name" value="Uridine Diphospho-n-acetylenolpyruvylglucosamine Reductase, domain 2"/>
    <property type="match status" value="1"/>
</dbReference>
<feature type="active site" description="Proton donor" evidence="20">
    <location>
        <position position="222"/>
    </location>
</feature>
<dbReference type="Gene3D" id="3.30.465.10">
    <property type="match status" value="1"/>
</dbReference>
<keyword evidence="23" id="KW-1185">Reference proteome</keyword>
<dbReference type="InterPro" id="IPR006094">
    <property type="entry name" value="Oxid_FAD_bind_N"/>
</dbReference>
<evidence type="ECO:0000256" key="15">
    <source>
        <dbReference type="ARBA" id="ARBA00023002"/>
    </source>
</evidence>
<dbReference type="EC" id="1.3.1.98" evidence="6 20"/>
<name>A0A6L9MXG8_9ALTE</name>
<evidence type="ECO:0000256" key="8">
    <source>
        <dbReference type="ARBA" id="ARBA00022490"/>
    </source>
</evidence>
<keyword evidence="8 20" id="KW-0963">Cytoplasm</keyword>
<dbReference type="GO" id="GO:0051301">
    <property type="term" value="P:cell division"/>
    <property type="evidence" value="ECO:0007669"/>
    <property type="project" value="UniProtKB-KW"/>
</dbReference>
<evidence type="ECO:0000256" key="6">
    <source>
        <dbReference type="ARBA" id="ARBA00012518"/>
    </source>
</evidence>
<dbReference type="PANTHER" id="PTHR21071">
    <property type="entry name" value="UDP-N-ACETYLENOLPYRUVOYLGLUCOSAMINE REDUCTASE"/>
    <property type="match status" value="1"/>
</dbReference>
<evidence type="ECO:0000256" key="14">
    <source>
        <dbReference type="ARBA" id="ARBA00022984"/>
    </source>
</evidence>
<dbReference type="Proteomes" id="UP000478837">
    <property type="component" value="Unassembled WGS sequence"/>
</dbReference>
<keyword evidence="16 20" id="KW-0131">Cell cycle</keyword>